<feature type="transmembrane region" description="Helical" evidence="1">
    <location>
        <begin position="155"/>
        <end position="174"/>
    </location>
</feature>
<feature type="transmembrane region" description="Helical" evidence="1">
    <location>
        <begin position="113"/>
        <end position="135"/>
    </location>
</feature>
<accession>A0A5D4RQ24</accession>
<keyword evidence="1" id="KW-1133">Transmembrane helix</keyword>
<evidence type="ECO:0000313" key="3">
    <source>
        <dbReference type="Proteomes" id="UP000322139"/>
    </source>
</evidence>
<keyword evidence="1" id="KW-0472">Membrane</keyword>
<organism evidence="2 3">
    <name type="scientific">Bacillus infantis</name>
    <dbReference type="NCBI Taxonomy" id="324767"/>
    <lineage>
        <taxon>Bacteria</taxon>
        <taxon>Bacillati</taxon>
        <taxon>Bacillota</taxon>
        <taxon>Bacilli</taxon>
        <taxon>Bacillales</taxon>
        <taxon>Bacillaceae</taxon>
        <taxon>Bacillus</taxon>
    </lineage>
</organism>
<dbReference type="EMBL" id="VTER01000001">
    <property type="protein sequence ID" value="TYS51878.1"/>
    <property type="molecule type" value="Genomic_DNA"/>
</dbReference>
<gene>
    <name evidence="2" type="ORF">FZD51_00010</name>
</gene>
<keyword evidence="1" id="KW-0812">Transmembrane</keyword>
<feature type="transmembrane region" description="Helical" evidence="1">
    <location>
        <begin position="58"/>
        <end position="82"/>
    </location>
</feature>
<dbReference type="RefSeq" id="WP_148972871.1">
    <property type="nucleotide sequence ID" value="NZ_JBNIKU010000012.1"/>
</dbReference>
<name>A0A5D4RQ24_9BACI</name>
<feature type="transmembrane region" description="Helical" evidence="1">
    <location>
        <begin position="88"/>
        <end position="106"/>
    </location>
</feature>
<proteinExistence type="predicted"/>
<evidence type="ECO:0000256" key="1">
    <source>
        <dbReference type="SAM" id="Phobius"/>
    </source>
</evidence>
<sequence length="189" mass="20115">MSRKWFPGISAAEEMSDHSSTVKMVMGAILGGLAAIFQSAGLFGGAGYALSILTTWPIIIACFLSVRIGLLTYLLTIMMLAVLQPSELFVFPFTTGLLGISIGIALNKLKRTLTAVIFGAASLTAGILFLLYVVGFPILGPSLSGYSALLTAGPIFLFGLAYSSIWLWLSLAAMKALNRTIRKKSPEMT</sequence>
<evidence type="ECO:0000313" key="2">
    <source>
        <dbReference type="EMBL" id="TYS51878.1"/>
    </source>
</evidence>
<protein>
    <submittedName>
        <fullName evidence="2">Uncharacterized protein</fullName>
    </submittedName>
</protein>
<comment type="caution">
    <text evidence="2">The sequence shown here is derived from an EMBL/GenBank/DDBJ whole genome shotgun (WGS) entry which is preliminary data.</text>
</comment>
<dbReference type="AlphaFoldDB" id="A0A5D4RQ24"/>
<feature type="transmembrane region" description="Helical" evidence="1">
    <location>
        <begin position="24"/>
        <end position="46"/>
    </location>
</feature>
<reference evidence="2 3" key="1">
    <citation type="submission" date="2019-08" db="EMBL/GenBank/DDBJ databases">
        <title>Bacillus genomes from the desert of Cuatro Cienegas, Coahuila.</title>
        <authorList>
            <person name="Olmedo-Alvarez G."/>
        </authorList>
    </citation>
    <scope>NUCLEOTIDE SEQUENCE [LARGE SCALE GENOMIC DNA]</scope>
    <source>
        <strain evidence="2 3">CH446_14T</strain>
    </source>
</reference>
<dbReference type="Proteomes" id="UP000322139">
    <property type="component" value="Unassembled WGS sequence"/>
</dbReference>